<dbReference type="PANTHER" id="PTHR31286:SF180">
    <property type="entry name" value="OS10G0362600 PROTEIN"/>
    <property type="match status" value="1"/>
</dbReference>
<comment type="caution">
    <text evidence="2">The sequence shown here is derived from an EMBL/GenBank/DDBJ whole genome shotgun (WGS) entry which is preliminary data.</text>
</comment>
<accession>A0A8T3ACT2</accession>
<dbReference type="Pfam" id="PF14392">
    <property type="entry name" value="zf-CCHC_4"/>
    <property type="match status" value="1"/>
</dbReference>
<gene>
    <name evidence="2" type="ORF">KFK09_023997</name>
</gene>
<keyword evidence="3" id="KW-1185">Reference proteome</keyword>
<organism evidence="2 3">
    <name type="scientific">Dendrobium nobile</name>
    <name type="common">Orchid</name>
    <dbReference type="NCBI Taxonomy" id="94219"/>
    <lineage>
        <taxon>Eukaryota</taxon>
        <taxon>Viridiplantae</taxon>
        <taxon>Streptophyta</taxon>
        <taxon>Embryophyta</taxon>
        <taxon>Tracheophyta</taxon>
        <taxon>Spermatophyta</taxon>
        <taxon>Magnoliopsida</taxon>
        <taxon>Liliopsida</taxon>
        <taxon>Asparagales</taxon>
        <taxon>Orchidaceae</taxon>
        <taxon>Epidendroideae</taxon>
        <taxon>Malaxideae</taxon>
        <taxon>Dendrobiinae</taxon>
        <taxon>Dendrobium</taxon>
    </lineage>
</organism>
<dbReference type="EMBL" id="JAGYWB010000017">
    <property type="protein sequence ID" value="KAI0493871.1"/>
    <property type="molecule type" value="Genomic_DNA"/>
</dbReference>
<evidence type="ECO:0000313" key="3">
    <source>
        <dbReference type="Proteomes" id="UP000829196"/>
    </source>
</evidence>
<sequence length="175" mass="20054">MEKWSLDFSTLSLKGLTSPIWIRMPHLPLQCWDEVNVACIASSVGKPLMMDGNMFQWGRREFARVCVRVRLDQCLPLGVWVESISVKFFQKFEYEKVSTLCYGCGMVEHLKNDCKLKTAGNSGMEMNGGGTMEAKEVEKVKEDVADSSYGPWIMVKKKFNRRPVIHKDNPREVKK</sequence>
<evidence type="ECO:0000259" key="1">
    <source>
        <dbReference type="Pfam" id="PF14392"/>
    </source>
</evidence>
<feature type="domain" description="Zinc knuckle CX2CX4HX4C" evidence="1">
    <location>
        <begin position="91"/>
        <end position="115"/>
    </location>
</feature>
<reference evidence="2" key="1">
    <citation type="journal article" date="2022" name="Front. Genet.">
        <title>Chromosome-Scale Assembly of the Dendrobium nobile Genome Provides Insights Into the Molecular Mechanism of the Biosynthesis of the Medicinal Active Ingredient of Dendrobium.</title>
        <authorList>
            <person name="Xu Q."/>
            <person name="Niu S.-C."/>
            <person name="Li K.-L."/>
            <person name="Zheng P.-J."/>
            <person name="Zhang X.-J."/>
            <person name="Jia Y."/>
            <person name="Liu Y."/>
            <person name="Niu Y.-X."/>
            <person name="Yu L.-H."/>
            <person name="Chen D.-F."/>
            <person name="Zhang G.-Q."/>
        </authorList>
    </citation>
    <scope>NUCLEOTIDE SEQUENCE</scope>
    <source>
        <tissue evidence="2">Leaf</tissue>
    </source>
</reference>
<dbReference type="Proteomes" id="UP000829196">
    <property type="component" value="Unassembled WGS sequence"/>
</dbReference>
<proteinExistence type="predicted"/>
<dbReference type="InterPro" id="IPR025836">
    <property type="entry name" value="Zn_knuckle_CX2CX4HX4C"/>
</dbReference>
<dbReference type="InterPro" id="IPR040256">
    <property type="entry name" value="At4g02000-like"/>
</dbReference>
<dbReference type="AlphaFoldDB" id="A0A8T3ACT2"/>
<name>A0A8T3ACT2_DENNO</name>
<evidence type="ECO:0000313" key="2">
    <source>
        <dbReference type="EMBL" id="KAI0493871.1"/>
    </source>
</evidence>
<protein>
    <recommendedName>
        <fullName evidence="1">Zinc knuckle CX2CX4HX4C domain-containing protein</fullName>
    </recommendedName>
</protein>
<dbReference type="OrthoDB" id="686405at2759"/>
<dbReference type="PANTHER" id="PTHR31286">
    <property type="entry name" value="GLYCINE-RICH CELL WALL STRUCTURAL PROTEIN 1.8-LIKE"/>
    <property type="match status" value="1"/>
</dbReference>